<dbReference type="EMBL" id="DUZY01000003">
    <property type="protein sequence ID" value="DAD32912.1"/>
    <property type="molecule type" value="Genomic_DNA"/>
</dbReference>
<comment type="caution">
    <text evidence="1">The sequence shown here is derived from an EMBL/GenBank/DDBJ whole genome shotgun (WGS) entry which is preliminary data.</text>
</comment>
<protein>
    <submittedName>
        <fullName evidence="1">Uncharacterized protein</fullName>
    </submittedName>
</protein>
<name>A0A822YK78_NELNU</name>
<reference evidence="1 2" key="1">
    <citation type="journal article" date="2020" name="Mol. Biol. Evol.">
        <title>Distinct Expression and Methylation Patterns for Genes with Different Fates following a Single Whole-Genome Duplication in Flowering Plants.</title>
        <authorList>
            <person name="Shi T."/>
            <person name="Rahmani R.S."/>
            <person name="Gugger P.F."/>
            <person name="Wang M."/>
            <person name="Li H."/>
            <person name="Zhang Y."/>
            <person name="Li Z."/>
            <person name="Wang Q."/>
            <person name="Van de Peer Y."/>
            <person name="Marchal K."/>
            <person name="Chen J."/>
        </authorList>
    </citation>
    <scope>NUCLEOTIDE SEQUENCE [LARGE SCALE GENOMIC DNA]</scope>
    <source>
        <tissue evidence="1">Leaf</tissue>
    </source>
</reference>
<proteinExistence type="predicted"/>
<dbReference type="Proteomes" id="UP000607653">
    <property type="component" value="Unassembled WGS sequence"/>
</dbReference>
<evidence type="ECO:0000313" key="2">
    <source>
        <dbReference type="Proteomes" id="UP000607653"/>
    </source>
</evidence>
<keyword evidence="2" id="KW-1185">Reference proteome</keyword>
<dbReference type="AlphaFoldDB" id="A0A822YK78"/>
<sequence>MDLRRDIKHHLCLDLVRRVRNSSNESSGVEAKTISLLQWGIDVELRELILPLI</sequence>
<evidence type="ECO:0000313" key="1">
    <source>
        <dbReference type="EMBL" id="DAD32912.1"/>
    </source>
</evidence>
<organism evidence="1 2">
    <name type="scientific">Nelumbo nucifera</name>
    <name type="common">Sacred lotus</name>
    <dbReference type="NCBI Taxonomy" id="4432"/>
    <lineage>
        <taxon>Eukaryota</taxon>
        <taxon>Viridiplantae</taxon>
        <taxon>Streptophyta</taxon>
        <taxon>Embryophyta</taxon>
        <taxon>Tracheophyta</taxon>
        <taxon>Spermatophyta</taxon>
        <taxon>Magnoliopsida</taxon>
        <taxon>Proteales</taxon>
        <taxon>Nelumbonaceae</taxon>
        <taxon>Nelumbo</taxon>
    </lineage>
</organism>
<gene>
    <name evidence="1" type="ORF">HUJ06_011763</name>
</gene>
<accession>A0A822YK78</accession>